<keyword evidence="6" id="KW-0418">Kinase</keyword>
<evidence type="ECO:0000256" key="6">
    <source>
        <dbReference type="ARBA" id="ARBA00022777"/>
    </source>
</evidence>
<dbReference type="InterPro" id="IPR036097">
    <property type="entry name" value="HisK_dim/P_sf"/>
</dbReference>
<evidence type="ECO:0000313" key="10">
    <source>
        <dbReference type="EMBL" id="EFP98420.1"/>
    </source>
</evidence>
<dbReference type="PANTHER" id="PTHR45436:SF5">
    <property type="entry name" value="SENSOR HISTIDINE KINASE TRCS"/>
    <property type="match status" value="1"/>
</dbReference>
<name>E3BEQ3_9VIBR</name>
<feature type="domain" description="Histidine kinase" evidence="9">
    <location>
        <begin position="237"/>
        <end position="426"/>
    </location>
</feature>
<dbReference type="Gene3D" id="1.10.287.130">
    <property type="match status" value="1"/>
</dbReference>
<keyword evidence="7 8" id="KW-1133">Transmembrane helix</keyword>
<dbReference type="Pfam" id="PF02518">
    <property type="entry name" value="HATPase_c"/>
    <property type="match status" value="1"/>
</dbReference>
<dbReference type="PROSITE" id="PS50109">
    <property type="entry name" value="HIS_KIN"/>
    <property type="match status" value="1"/>
</dbReference>
<evidence type="ECO:0000256" key="2">
    <source>
        <dbReference type="ARBA" id="ARBA00012438"/>
    </source>
</evidence>
<dbReference type="SUPFAM" id="SSF55874">
    <property type="entry name" value="ATPase domain of HSP90 chaperone/DNA topoisomerase II/histidine kinase"/>
    <property type="match status" value="1"/>
</dbReference>
<dbReference type="EMBL" id="AEIU01000003">
    <property type="protein sequence ID" value="EFP98420.1"/>
    <property type="molecule type" value="Genomic_DNA"/>
</dbReference>
<evidence type="ECO:0000259" key="9">
    <source>
        <dbReference type="PROSITE" id="PS50109"/>
    </source>
</evidence>
<evidence type="ECO:0000256" key="5">
    <source>
        <dbReference type="ARBA" id="ARBA00022692"/>
    </source>
</evidence>
<evidence type="ECO:0000256" key="7">
    <source>
        <dbReference type="ARBA" id="ARBA00022989"/>
    </source>
</evidence>
<keyword evidence="5 8" id="KW-0812">Transmembrane</keyword>
<evidence type="ECO:0000256" key="8">
    <source>
        <dbReference type="SAM" id="Phobius"/>
    </source>
</evidence>
<dbReference type="EC" id="2.7.13.3" evidence="2"/>
<evidence type="ECO:0000256" key="3">
    <source>
        <dbReference type="ARBA" id="ARBA00022553"/>
    </source>
</evidence>
<protein>
    <recommendedName>
        <fullName evidence="2">histidine kinase</fullName>
        <ecNumber evidence="2">2.7.13.3</ecNumber>
    </recommendedName>
</protein>
<accession>E3BEQ3</accession>
<dbReference type="Pfam" id="PF00512">
    <property type="entry name" value="HisKA"/>
    <property type="match status" value="1"/>
</dbReference>
<comment type="catalytic activity">
    <reaction evidence="1">
        <text>ATP + protein L-histidine = ADP + protein N-phospho-L-histidine.</text>
        <dbReference type="EC" id="2.7.13.3"/>
    </reaction>
</comment>
<dbReference type="Gene3D" id="3.30.565.10">
    <property type="entry name" value="Histidine kinase-like ATPase, C-terminal domain"/>
    <property type="match status" value="1"/>
</dbReference>
<feature type="transmembrane region" description="Helical" evidence="8">
    <location>
        <begin position="21"/>
        <end position="43"/>
    </location>
</feature>
<dbReference type="InterPro" id="IPR005467">
    <property type="entry name" value="His_kinase_dom"/>
</dbReference>
<dbReference type="eggNOG" id="COG0642">
    <property type="taxonomic scope" value="Bacteria"/>
</dbReference>
<dbReference type="InterPro" id="IPR003661">
    <property type="entry name" value="HisK_dim/P_dom"/>
</dbReference>
<dbReference type="RefSeq" id="WP_009599346.1">
    <property type="nucleotide sequence ID" value="NZ_AEIU01000003.1"/>
</dbReference>
<sequence>MKKSINHPPSFEDIRVRILRSFATIAIISSFSVFFAFSLWLVWQSNLQVGKQLELYQSIVERHYRLSPTNVLTLSDNIHVYFEQQKDDQTLPKENLLELDTIAFSGENLLITESRSFYPDIIAYHFSFVDQGKRISAYIAMDTVDDDAIIDSWDVLMIAAMVLMFSLITILRFALKRVFIQLMVPITSLIDQLNNKAETFSLSEESVTELQQLAAHLNHYSRAKESLARQELMFANYASHELKTPISVIIGTTELLEMKLDDKEFQQRQRARILEAANGMKATVGALLNIVKQENPSAEKLVTHVNELSIDLSHYKQMLPSGLHLSLSVEPNTVSNLPVALINIVIKNYVENALRFTTKGEIKVTVDSNTISVMDTGSGLTNEANVEHGLGLIIVDRIGKSYDWESTLINRKDGQRGCIASFTRIL</sequence>
<keyword evidence="4" id="KW-0808">Transferase</keyword>
<keyword evidence="3" id="KW-0597">Phosphoprotein</keyword>
<evidence type="ECO:0000256" key="1">
    <source>
        <dbReference type="ARBA" id="ARBA00000085"/>
    </source>
</evidence>
<proteinExistence type="predicted"/>
<dbReference type="InterPro" id="IPR050428">
    <property type="entry name" value="TCS_sensor_his_kinase"/>
</dbReference>
<gene>
    <name evidence="10" type="ORF">VIBC2010_15944</name>
</gene>
<dbReference type="CDD" id="cd00082">
    <property type="entry name" value="HisKA"/>
    <property type="match status" value="1"/>
</dbReference>
<keyword evidence="11" id="KW-1185">Reference proteome</keyword>
<dbReference type="SMART" id="SM00388">
    <property type="entry name" value="HisKA"/>
    <property type="match status" value="1"/>
</dbReference>
<dbReference type="PANTHER" id="PTHR45436">
    <property type="entry name" value="SENSOR HISTIDINE KINASE YKOH"/>
    <property type="match status" value="1"/>
</dbReference>
<comment type="caution">
    <text evidence="10">The sequence shown here is derived from an EMBL/GenBank/DDBJ whole genome shotgun (WGS) entry which is preliminary data.</text>
</comment>
<evidence type="ECO:0000256" key="4">
    <source>
        <dbReference type="ARBA" id="ARBA00022679"/>
    </source>
</evidence>
<evidence type="ECO:0000313" key="11">
    <source>
        <dbReference type="Proteomes" id="UP000002943"/>
    </source>
</evidence>
<dbReference type="OrthoDB" id="9121563at2"/>
<feature type="transmembrane region" description="Helical" evidence="8">
    <location>
        <begin position="155"/>
        <end position="175"/>
    </location>
</feature>
<keyword evidence="8" id="KW-0472">Membrane</keyword>
<organism evidence="10 11">
    <name type="scientific">Vibrio caribbeanicus ATCC BAA-2122</name>
    <dbReference type="NCBI Taxonomy" id="796620"/>
    <lineage>
        <taxon>Bacteria</taxon>
        <taxon>Pseudomonadati</taxon>
        <taxon>Pseudomonadota</taxon>
        <taxon>Gammaproteobacteria</taxon>
        <taxon>Vibrionales</taxon>
        <taxon>Vibrionaceae</taxon>
        <taxon>Vibrio</taxon>
    </lineage>
</organism>
<dbReference type="InterPro" id="IPR036890">
    <property type="entry name" value="HATPase_C_sf"/>
</dbReference>
<dbReference type="Proteomes" id="UP000002943">
    <property type="component" value="Unassembled WGS sequence"/>
</dbReference>
<dbReference type="STRING" id="796620.VIBC2010_15944"/>
<dbReference type="InterPro" id="IPR003594">
    <property type="entry name" value="HATPase_dom"/>
</dbReference>
<dbReference type="AlphaFoldDB" id="E3BEQ3"/>
<dbReference type="SUPFAM" id="SSF47384">
    <property type="entry name" value="Homodimeric domain of signal transducing histidine kinase"/>
    <property type="match status" value="1"/>
</dbReference>
<dbReference type="GO" id="GO:0000155">
    <property type="term" value="F:phosphorelay sensor kinase activity"/>
    <property type="evidence" value="ECO:0007669"/>
    <property type="project" value="InterPro"/>
</dbReference>
<reference evidence="10 11" key="1">
    <citation type="journal article" date="2012" name="Int. J. Syst. Evol. Microbiol.">
        <title>Vibrio caribbeanicus sp. nov., isolated from the marine sponge Scleritoderma cyanea.</title>
        <authorList>
            <person name="Hoffmann M."/>
            <person name="Monday S.R."/>
            <person name="Allard M.W."/>
            <person name="Strain E.A."/>
            <person name="Whittaker P."/>
            <person name="Naum M."/>
            <person name="McCarthy P.J."/>
            <person name="Lopez J.V."/>
            <person name="Fischer M."/>
            <person name="Brown E.W."/>
        </authorList>
    </citation>
    <scope>NUCLEOTIDE SEQUENCE [LARGE SCALE GENOMIC DNA]</scope>
    <source>
        <strain evidence="10 11">ATCC BAA-2122</strain>
    </source>
</reference>